<evidence type="ECO:0000313" key="12">
    <source>
        <dbReference type="EMBL" id="EKY23211.1"/>
    </source>
</evidence>
<dbReference type="RefSeq" id="WP_005215426.1">
    <property type="nucleotide sequence ID" value="NZ_KB291697.1"/>
</dbReference>
<dbReference type="InterPro" id="IPR010259">
    <property type="entry name" value="S8pro/Inhibitor_I9"/>
</dbReference>
<dbReference type="PROSITE" id="PS00138">
    <property type="entry name" value="SUBTILASE_SER"/>
    <property type="match status" value="1"/>
</dbReference>
<evidence type="ECO:0000313" key="13">
    <source>
        <dbReference type="Proteomes" id="UP000010420"/>
    </source>
</evidence>
<dbReference type="InterPro" id="IPR046450">
    <property type="entry name" value="PA_dom_sf"/>
</dbReference>
<dbReference type="InterPro" id="IPR036439">
    <property type="entry name" value="Dockerin_dom_sf"/>
</dbReference>
<evidence type="ECO:0000256" key="4">
    <source>
        <dbReference type="ARBA" id="ARBA00022670"/>
    </source>
</evidence>
<dbReference type="GO" id="GO:0004553">
    <property type="term" value="F:hydrolase activity, hydrolyzing O-glycosyl compounds"/>
    <property type="evidence" value="ECO:0007669"/>
    <property type="project" value="InterPro"/>
</dbReference>
<dbReference type="Pfam" id="PF05922">
    <property type="entry name" value="Inhibitor_I9"/>
    <property type="match status" value="1"/>
</dbReference>
<evidence type="ECO:0000256" key="10">
    <source>
        <dbReference type="RuleBase" id="RU003355"/>
    </source>
</evidence>
<dbReference type="eggNOG" id="COG1404">
    <property type="taxonomic scope" value="Bacteria"/>
</dbReference>
<dbReference type="STRING" id="545697.HMPREF0216_02996"/>
<dbReference type="InterPro" id="IPR003137">
    <property type="entry name" value="PA_domain"/>
</dbReference>
<evidence type="ECO:0000256" key="5">
    <source>
        <dbReference type="ARBA" id="ARBA00022729"/>
    </source>
</evidence>
<protein>
    <submittedName>
        <fullName evidence="12">PA domain protein</fullName>
    </submittedName>
</protein>
<dbReference type="SUPFAM" id="SSF63446">
    <property type="entry name" value="Type I dockerin domain"/>
    <property type="match status" value="1"/>
</dbReference>
<keyword evidence="13" id="KW-1185">Reference proteome</keyword>
<keyword evidence="4 9" id="KW-0645">Protease</keyword>
<dbReference type="PROSITE" id="PS51892">
    <property type="entry name" value="SUBTILASE"/>
    <property type="match status" value="1"/>
</dbReference>
<evidence type="ECO:0000256" key="9">
    <source>
        <dbReference type="PROSITE-ProRule" id="PRU01240"/>
    </source>
</evidence>
<dbReference type="GO" id="GO:0016020">
    <property type="term" value="C:membrane"/>
    <property type="evidence" value="ECO:0007669"/>
    <property type="project" value="InterPro"/>
</dbReference>
<dbReference type="InterPro" id="IPR034213">
    <property type="entry name" value="S8_Vpr-like"/>
</dbReference>
<dbReference type="Gene3D" id="3.50.30.30">
    <property type="match status" value="1"/>
</dbReference>
<feature type="active site" description="Charge relay system" evidence="8 9">
    <location>
        <position position="224"/>
    </location>
</feature>
<dbReference type="GO" id="GO:0006508">
    <property type="term" value="P:proteolysis"/>
    <property type="evidence" value="ECO:0007669"/>
    <property type="project" value="UniProtKB-KW"/>
</dbReference>
<dbReference type="Pfam" id="PF06280">
    <property type="entry name" value="fn3_5"/>
    <property type="match status" value="1"/>
</dbReference>
<dbReference type="InterPro" id="IPR002105">
    <property type="entry name" value="Dockerin_1_rpt"/>
</dbReference>
<dbReference type="PROSITE" id="PS00137">
    <property type="entry name" value="SUBTILASE_HIS"/>
    <property type="match status" value="1"/>
</dbReference>
<dbReference type="InterPro" id="IPR000209">
    <property type="entry name" value="Peptidase_S8/S53_dom"/>
</dbReference>
<dbReference type="OrthoDB" id="9762689at2"/>
<dbReference type="Proteomes" id="UP000010420">
    <property type="component" value="Unassembled WGS sequence"/>
</dbReference>
<dbReference type="Pfam" id="PF00082">
    <property type="entry name" value="Peptidase_S8"/>
    <property type="match status" value="1"/>
</dbReference>
<dbReference type="PATRIC" id="fig|545697.3.peg.2943"/>
<dbReference type="PROSITE" id="PS51766">
    <property type="entry name" value="DOCKERIN"/>
    <property type="match status" value="1"/>
</dbReference>
<dbReference type="GO" id="GO:0000272">
    <property type="term" value="P:polysaccharide catabolic process"/>
    <property type="evidence" value="ECO:0007669"/>
    <property type="project" value="InterPro"/>
</dbReference>
<feature type="domain" description="Dockerin" evidence="11">
    <location>
        <begin position="1304"/>
        <end position="1369"/>
    </location>
</feature>
<evidence type="ECO:0000256" key="1">
    <source>
        <dbReference type="ARBA" id="ARBA00011073"/>
    </source>
</evidence>
<organism evidence="12 13">
    <name type="scientific">Clostridium celatum DSM 1785</name>
    <dbReference type="NCBI Taxonomy" id="545697"/>
    <lineage>
        <taxon>Bacteria</taxon>
        <taxon>Bacillati</taxon>
        <taxon>Bacillota</taxon>
        <taxon>Clostridia</taxon>
        <taxon>Eubacteriales</taxon>
        <taxon>Clostridiaceae</taxon>
        <taxon>Clostridium</taxon>
    </lineage>
</organism>
<sequence>MKKNKKASNNLGKRLASGSLAATLIVSSMMPSNVLANSKREELKDIFNELVNSEKESLYSNSLEIKLEENPIKDGVDITTDEYQSVIIQFKSLPLIEAMEQNNGVATYSLENEINNDHQKFNEFLASMTKERSASYSIKHSYYNTFNGVALEVKGTDIEALLESGVVKAIWKDEVAMTEPEGLVTEVESYDLSSRMVSSTPLIGVDKLRAEGITGEGIKVGVLDTGIDYNHPDIKANYKGGYDFVDDDNDPMETTYDDWKNSGQVEYYGESSYYTSHGTHVSGTIAATGSNTESEFAVTGIAPNVDLYGYRVLGPYGMGSSSDIIAGIEKAVEDGMDVINLSLGISVIDPLYPSSVACNNAALAGTIPVVANGNAGPEFSTLGSPGTSPLAISVGASSTAIKLETFDVSLLNGSSVSGRLLSKNYEGLNTFINQEFEVVYGGLGYEYQLEELDINGKVLLIDRGEITFVEKLTNAKNAGAVAVIIVNNIENAELNVYLGEAVDTLHSVGITMEDGQALKEAIADSEEPFKLSFEVNGYTATEADLLADFSSRGPSSDETIKPDVVAPGVSIFSTYPEYINSPEDGIDYSAAYSRISGTSMATPHVAGVVALMLQNNPELSASDVKVALMNTCDELADDYAINAMGAGRVNAYKAVHSDIAVKVLDTTNSLNENEEKIEIDYITGSLSYDRIRKGNEDSKKSLPIQVDNNGTESKNFNVTVRYLGEDELAQNAELNNVTVSVPENIVVNAGESVNFDATINLPKDAEVGRYEGYVILTNSADEVEEYVLPFSSTYVVPGIESIELSRPAVSNDLEMMHFAKILGATATVSVSSPLKSVALYVKDYETKEVFGYLGTADFSNVPGGSSFSFYALNSRAAYFPMEDGKVTENITRSLKDGKYIIEFVAKDLETDDVYVVEKNILIDNEDAQMTLEKEGGVYEISDDMYTAEEYLGQEYEVFWIHGNVTDNSISELQQMGYKTDASDIIISGFVNGMPYLSLPISENGDFKFGIEKSDLRYGQVYEFSPMPIDVATSQNLFKQPRYFFVKEGSPYTGVTLSKDEMSLNDTITATVTTHNLSEGSTFDMTLSYAKGFELLDLRVNSELQKILDENNYTVNIEKSITGTVIKALKIKLSVIDKDGNAVNISGTNGIIDADFKLTYDSESEFYREYIQCEGLEIKDKDGNYADMSFNSTYEGVDIVPTTSTIFVSQLAEGFSEALTIGSYTEDLDKYIWVEDNNGNKYEVEYDDTMAIYLAVNLPVSEEEYTVVSALPGHFRKEARFIPYRTIDGETVSKVYYLLGSEFYRYIAAGDVNGDGWVDILDALEVEKYYGQNVDYKVNPVDFNFDGVVNQYDMDYIVYNFGQYNEQVAEGKHKKLMKVEH</sequence>
<keyword evidence="3" id="KW-0964">Secreted</keyword>
<dbReference type="SUPFAM" id="SSF52025">
    <property type="entry name" value="PA domain"/>
    <property type="match status" value="1"/>
</dbReference>
<comment type="similarity">
    <text evidence="1 9 10">Belongs to the peptidase S8 family.</text>
</comment>
<dbReference type="HOGENOM" id="CLU_004945_1_0_9"/>
<proteinExistence type="inferred from homology"/>
<reference evidence="12 13" key="1">
    <citation type="submission" date="2012-05" db="EMBL/GenBank/DDBJ databases">
        <authorList>
            <person name="Weinstock G."/>
            <person name="Sodergren E."/>
            <person name="Lobos E.A."/>
            <person name="Fulton L."/>
            <person name="Fulton R."/>
            <person name="Courtney L."/>
            <person name="Fronick C."/>
            <person name="O'Laughlin M."/>
            <person name="Godfrey J."/>
            <person name="Wilson R.M."/>
            <person name="Miner T."/>
            <person name="Farmer C."/>
            <person name="Delehaunty K."/>
            <person name="Cordes M."/>
            <person name="Minx P."/>
            <person name="Tomlinson C."/>
            <person name="Chen J."/>
            <person name="Wollam A."/>
            <person name="Pepin K.H."/>
            <person name="Bhonagiri V."/>
            <person name="Zhang X."/>
            <person name="Suruliraj S."/>
            <person name="Warren W."/>
            <person name="Mitreva M."/>
            <person name="Mardis E.R."/>
            <person name="Wilson R.K."/>
        </authorList>
    </citation>
    <scope>NUCLEOTIDE SEQUENCE [LARGE SCALE GENOMIC DNA]</scope>
    <source>
        <strain evidence="12 13">DSM 1785</strain>
    </source>
</reference>
<dbReference type="InterPro" id="IPR010435">
    <property type="entry name" value="C5a/SBT2-like_Fn3"/>
</dbReference>
<evidence type="ECO:0000256" key="2">
    <source>
        <dbReference type="ARBA" id="ARBA00022512"/>
    </source>
</evidence>
<keyword evidence="7 9" id="KW-0720">Serine protease</keyword>
<evidence type="ECO:0000256" key="3">
    <source>
        <dbReference type="ARBA" id="ARBA00022525"/>
    </source>
</evidence>
<dbReference type="EMBL" id="AMEZ01000110">
    <property type="protein sequence ID" value="EKY23211.1"/>
    <property type="molecule type" value="Genomic_DNA"/>
</dbReference>
<dbReference type="SUPFAM" id="SSF52743">
    <property type="entry name" value="Subtilisin-like"/>
    <property type="match status" value="1"/>
</dbReference>
<dbReference type="InterPro" id="IPR015500">
    <property type="entry name" value="Peptidase_S8_subtilisin-rel"/>
</dbReference>
<keyword evidence="2" id="KW-0134">Cell wall</keyword>
<evidence type="ECO:0000259" key="11">
    <source>
        <dbReference type="PROSITE" id="PS51766"/>
    </source>
</evidence>
<keyword evidence="6 9" id="KW-0378">Hydrolase</keyword>
<dbReference type="InterPro" id="IPR050131">
    <property type="entry name" value="Peptidase_S8_subtilisin-like"/>
</dbReference>
<comment type="caution">
    <text evidence="12">The sequence shown here is derived from an EMBL/GenBank/DDBJ whole genome shotgun (WGS) entry which is preliminary data.</text>
</comment>
<dbReference type="PANTHER" id="PTHR43806">
    <property type="entry name" value="PEPTIDASE S8"/>
    <property type="match status" value="1"/>
</dbReference>
<keyword evidence="5" id="KW-0732">Signal</keyword>
<dbReference type="CDD" id="cd07474">
    <property type="entry name" value="Peptidases_S8_subtilisin_Vpr-like"/>
    <property type="match status" value="1"/>
</dbReference>
<dbReference type="PANTHER" id="PTHR43806:SF65">
    <property type="entry name" value="SERINE PROTEASE APRX"/>
    <property type="match status" value="1"/>
</dbReference>
<dbReference type="Gene3D" id="3.40.50.200">
    <property type="entry name" value="Peptidase S8/S53 domain"/>
    <property type="match status" value="1"/>
</dbReference>
<dbReference type="InterPro" id="IPR022398">
    <property type="entry name" value="Peptidase_S8_His-AS"/>
</dbReference>
<feature type="active site" description="Charge relay system" evidence="8 9">
    <location>
        <position position="599"/>
    </location>
</feature>
<dbReference type="Gene3D" id="1.10.1330.10">
    <property type="entry name" value="Dockerin domain"/>
    <property type="match status" value="1"/>
</dbReference>
<dbReference type="InterPro" id="IPR016134">
    <property type="entry name" value="Dockerin_dom"/>
</dbReference>
<dbReference type="PRINTS" id="PR00723">
    <property type="entry name" value="SUBTILISIN"/>
</dbReference>
<dbReference type="Pfam" id="PF02225">
    <property type="entry name" value="PA"/>
    <property type="match status" value="1"/>
</dbReference>
<dbReference type="CDD" id="cd02133">
    <property type="entry name" value="PA_C5a_like"/>
    <property type="match status" value="1"/>
</dbReference>
<dbReference type="PROSITE" id="PS00136">
    <property type="entry name" value="SUBTILASE_ASP"/>
    <property type="match status" value="1"/>
</dbReference>
<dbReference type="Pfam" id="PF00404">
    <property type="entry name" value="Dockerin_1"/>
    <property type="match status" value="1"/>
</dbReference>
<evidence type="ECO:0000256" key="6">
    <source>
        <dbReference type="ARBA" id="ARBA00022801"/>
    </source>
</evidence>
<gene>
    <name evidence="12" type="ORF">HMPREF0216_02996</name>
</gene>
<evidence type="ECO:0000256" key="7">
    <source>
        <dbReference type="ARBA" id="ARBA00022825"/>
    </source>
</evidence>
<dbReference type="InterPro" id="IPR023828">
    <property type="entry name" value="Peptidase_S8_Ser-AS"/>
</dbReference>
<evidence type="ECO:0000256" key="8">
    <source>
        <dbReference type="PIRSR" id="PIRSR615500-1"/>
    </source>
</evidence>
<name>L1Q5N7_9CLOT</name>
<accession>L1Q5N7</accession>
<dbReference type="InterPro" id="IPR036852">
    <property type="entry name" value="Peptidase_S8/S53_dom_sf"/>
</dbReference>
<feature type="active site" description="Charge relay system" evidence="8 9">
    <location>
        <position position="277"/>
    </location>
</feature>
<dbReference type="InterPro" id="IPR023827">
    <property type="entry name" value="Peptidase_S8_Asp-AS"/>
</dbReference>
<dbReference type="GO" id="GO:0004252">
    <property type="term" value="F:serine-type endopeptidase activity"/>
    <property type="evidence" value="ECO:0007669"/>
    <property type="project" value="UniProtKB-UniRule"/>
</dbReference>